<evidence type="ECO:0000313" key="6">
    <source>
        <dbReference type="Proteomes" id="UP001629230"/>
    </source>
</evidence>
<dbReference type="EMBL" id="JAQQEZ010000034">
    <property type="protein sequence ID" value="MFM0005962.1"/>
    <property type="molecule type" value="Genomic_DNA"/>
</dbReference>
<dbReference type="InterPro" id="IPR011913">
    <property type="entry name" value="RfaE_dom_I"/>
</dbReference>
<evidence type="ECO:0000256" key="1">
    <source>
        <dbReference type="ARBA" id="ARBA00022679"/>
    </source>
</evidence>
<keyword evidence="6" id="KW-1185">Reference proteome</keyword>
<dbReference type="PANTHER" id="PTHR46969:SF1">
    <property type="entry name" value="BIFUNCTIONAL PROTEIN HLDE"/>
    <property type="match status" value="1"/>
</dbReference>
<comment type="caution">
    <text evidence="5">The sequence shown here is derived from an EMBL/GenBank/DDBJ whole genome shotgun (WGS) entry which is preliminary data.</text>
</comment>
<dbReference type="NCBIfam" id="TIGR02198">
    <property type="entry name" value="rfaE_dom_I"/>
    <property type="match status" value="1"/>
</dbReference>
<dbReference type="GO" id="GO:0016301">
    <property type="term" value="F:kinase activity"/>
    <property type="evidence" value="ECO:0007669"/>
    <property type="project" value="UniProtKB-KW"/>
</dbReference>
<dbReference type="Pfam" id="PF00294">
    <property type="entry name" value="PfkB"/>
    <property type="match status" value="1"/>
</dbReference>
<accession>A0ABW9AZD4</accession>
<dbReference type="InterPro" id="IPR029056">
    <property type="entry name" value="Ribokinase-like"/>
</dbReference>
<protein>
    <submittedName>
        <fullName evidence="5">D-glycero-beta-D-manno-heptose-7-phosphate kinase</fullName>
    </submittedName>
</protein>
<dbReference type="Gene3D" id="3.40.1190.20">
    <property type="match status" value="1"/>
</dbReference>
<evidence type="ECO:0000259" key="4">
    <source>
        <dbReference type="Pfam" id="PF00294"/>
    </source>
</evidence>
<keyword evidence="1" id="KW-0808">Transferase</keyword>
<sequence>MPNPLNFRPLPETVPGATPSTPAAPLTVVPREQLGAARVLVVGDVMLDRYWFGDVNRISPEAPVPVVHVQRQEDRLGGAANVARNAVALGAQAGLLCVVGHDEPGERIVQLLGESGVKPHLERDPALLTTIKLRVLSRQQQLLRVDFENSPAHEVLLAGLARFDELLPSHDVILMSDYAKGGLTHVTQMISKANAAGKPVLVDPKGDDWERYQGATLITPNRAELREVVGQWKSEEDLLARVTKLRTDLQFKALLLTRSEEGMTLFTDDGILHASAVAREVYDVSGAGDTVIATLAAMLGAGLTLIEAVGLANRAAGIVVGKLGTATVDYDELFH</sequence>
<evidence type="ECO:0000256" key="2">
    <source>
        <dbReference type="ARBA" id="ARBA00022777"/>
    </source>
</evidence>
<evidence type="ECO:0000313" key="5">
    <source>
        <dbReference type="EMBL" id="MFM0005962.1"/>
    </source>
</evidence>
<organism evidence="5 6">
    <name type="scientific">Paraburkholderia dipogonis</name>
    <dbReference type="NCBI Taxonomy" id="1211383"/>
    <lineage>
        <taxon>Bacteria</taxon>
        <taxon>Pseudomonadati</taxon>
        <taxon>Pseudomonadota</taxon>
        <taxon>Betaproteobacteria</taxon>
        <taxon>Burkholderiales</taxon>
        <taxon>Burkholderiaceae</taxon>
        <taxon>Paraburkholderia</taxon>
    </lineage>
</organism>
<reference evidence="5 6" key="1">
    <citation type="journal article" date="2024" name="Chem. Sci.">
        <title>Discovery of megapolipeptins by genome mining of a Burkholderiales bacteria collection.</title>
        <authorList>
            <person name="Paulo B.S."/>
            <person name="Recchia M.J.J."/>
            <person name="Lee S."/>
            <person name="Fergusson C.H."/>
            <person name="Romanowski S.B."/>
            <person name="Hernandez A."/>
            <person name="Krull N."/>
            <person name="Liu D.Y."/>
            <person name="Cavanagh H."/>
            <person name="Bos A."/>
            <person name="Gray C.A."/>
            <person name="Murphy B.T."/>
            <person name="Linington R.G."/>
            <person name="Eustaquio A.S."/>
        </authorList>
    </citation>
    <scope>NUCLEOTIDE SEQUENCE [LARGE SCALE GENOMIC DNA]</scope>
    <source>
        <strain evidence="5 6">RL17-350-BIC-A</strain>
    </source>
</reference>
<dbReference type="PANTHER" id="PTHR46969">
    <property type="entry name" value="BIFUNCTIONAL PROTEIN HLDE"/>
    <property type="match status" value="1"/>
</dbReference>
<evidence type="ECO:0000256" key="3">
    <source>
        <dbReference type="SAM" id="MobiDB-lite"/>
    </source>
</evidence>
<keyword evidence="2 5" id="KW-0418">Kinase</keyword>
<proteinExistence type="predicted"/>
<gene>
    <name evidence="5" type="primary">rfaE1</name>
    <name evidence="5" type="ORF">PQR57_33860</name>
</gene>
<dbReference type="Proteomes" id="UP001629230">
    <property type="component" value="Unassembled WGS sequence"/>
</dbReference>
<dbReference type="RefSeq" id="WP_408180600.1">
    <property type="nucleotide sequence ID" value="NZ_JAQQEZ010000034.1"/>
</dbReference>
<dbReference type="CDD" id="cd01172">
    <property type="entry name" value="RfaE_like"/>
    <property type="match status" value="1"/>
</dbReference>
<dbReference type="InterPro" id="IPR011611">
    <property type="entry name" value="PfkB_dom"/>
</dbReference>
<name>A0ABW9AZD4_9BURK</name>
<feature type="region of interest" description="Disordered" evidence="3">
    <location>
        <begin position="1"/>
        <end position="23"/>
    </location>
</feature>
<feature type="domain" description="Carbohydrate kinase PfkB" evidence="4">
    <location>
        <begin position="38"/>
        <end position="327"/>
    </location>
</feature>
<dbReference type="SUPFAM" id="SSF53613">
    <property type="entry name" value="Ribokinase-like"/>
    <property type="match status" value="1"/>
</dbReference>